<dbReference type="RefSeq" id="WP_035933295.1">
    <property type="nucleotide sequence ID" value="NZ_AVPL01000006.1"/>
</dbReference>
<gene>
    <name evidence="2" type="ORF">N801_00505</name>
</gene>
<dbReference type="AlphaFoldDB" id="A0A0A0JYL4"/>
<evidence type="ECO:0000313" key="3">
    <source>
        <dbReference type="Proteomes" id="UP000030013"/>
    </source>
</evidence>
<comment type="caution">
    <text evidence="2">The sequence shown here is derived from an EMBL/GenBank/DDBJ whole genome shotgun (WGS) entry which is preliminary data.</text>
</comment>
<dbReference type="OrthoDB" id="9972082at2"/>
<proteinExistence type="predicted"/>
<feature type="transmembrane region" description="Helical" evidence="1">
    <location>
        <begin position="94"/>
        <end position="112"/>
    </location>
</feature>
<keyword evidence="1" id="KW-0812">Transmembrane</keyword>
<dbReference type="EMBL" id="AVPL01000006">
    <property type="protein sequence ID" value="KGN42283.1"/>
    <property type="molecule type" value="Genomic_DNA"/>
</dbReference>
<keyword evidence="1" id="KW-0472">Membrane</keyword>
<evidence type="ECO:0000256" key="1">
    <source>
        <dbReference type="SAM" id="Phobius"/>
    </source>
</evidence>
<dbReference type="eggNOG" id="ENOG50322TJ">
    <property type="taxonomic scope" value="Bacteria"/>
</dbReference>
<name>A0A0A0JYL4_9MICO</name>
<feature type="transmembrane region" description="Helical" evidence="1">
    <location>
        <begin position="62"/>
        <end position="82"/>
    </location>
</feature>
<protein>
    <submittedName>
        <fullName evidence="2">Uncharacterized protein</fullName>
    </submittedName>
</protein>
<sequence length="121" mass="12304">MPRELTVASRWAAVAALLLAAVLVERSVHAASTSALVLQGVVALLAVLGGVKMWLHNCFESHLVVVLAVAATAIGTVLSLTLGMPGSARTDLSAAHVVTFVLSAAIGVLLVADARARGATR</sequence>
<keyword evidence="3" id="KW-1185">Reference proteome</keyword>
<feature type="transmembrane region" description="Helical" evidence="1">
    <location>
        <begin position="36"/>
        <end position="55"/>
    </location>
</feature>
<keyword evidence="1" id="KW-1133">Transmembrane helix</keyword>
<dbReference type="STRING" id="1385519.N801_00505"/>
<dbReference type="Proteomes" id="UP000030013">
    <property type="component" value="Unassembled WGS sequence"/>
</dbReference>
<evidence type="ECO:0000313" key="2">
    <source>
        <dbReference type="EMBL" id="KGN42283.1"/>
    </source>
</evidence>
<reference evidence="2 3" key="1">
    <citation type="submission" date="2013-08" db="EMBL/GenBank/DDBJ databases">
        <title>The genome sequence of Knoellia aerolata.</title>
        <authorList>
            <person name="Zhu W."/>
            <person name="Wang G."/>
        </authorList>
    </citation>
    <scope>NUCLEOTIDE SEQUENCE [LARGE SCALE GENOMIC DNA]</scope>
    <source>
        <strain evidence="2 3">DSM 18566</strain>
    </source>
</reference>
<accession>A0A0A0JYL4</accession>
<organism evidence="2 3">
    <name type="scientific">Knoellia aerolata DSM 18566</name>
    <dbReference type="NCBI Taxonomy" id="1385519"/>
    <lineage>
        <taxon>Bacteria</taxon>
        <taxon>Bacillati</taxon>
        <taxon>Actinomycetota</taxon>
        <taxon>Actinomycetes</taxon>
        <taxon>Micrococcales</taxon>
        <taxon>Intrasporangiaceae</taxon>
        <taxon>Knoellia</taxon>
    </lineage>
</organism>